<feature type="region of interest" description="Disordered" evidence="8">
    <location>
        <begin position="733"/>
        <end position="755"/>
    </location>
</feature>
<dbReference type="InterPro" id="IPR051647">
    <property type="entry name" value="Mediator_comp_sub12"/>
</dbReference>
<accession>A0A7R9KKM2</accession>
<organism evidence="10">
    <name type="scientific">Medioppia subpectinata</name>
    <dbReference type="NCBI Taxonomy" id="1979941"/>
    <lineage>
        <taxon>Eukaryota</taxon>
        <taxon>Metazoa</taxon>
        <taxon>Ecdysozoa</taxon>
        <taxon>Arthropoda</taxon>
        <taxon>Chelicerata</taxon>
        <taxon>Arachnida</taxon>
        <taxon>Acari</taxon>
        <taxon>Acariformes</taxon>
        <taxon>Sarcoptiformes</taxon>
        <taxon>Oribatida</taxon>
        <taxon>Brachypylina</taxon>
        <taxon>Oppioidea</taxon>
        <taxon>Oppiidae</taxon>
        <taxon>Medioppia</taxon>
    </lineage>
</organism>
<protein>
    <recommendedName>
        <fullName evidence="9">Mediator complex subunit Med12 domain-containing protein</fullName>
    </recommendedName>
</protein>
<evidence type="ECO:0000313" key="11">
    <source>
        <dbReference type="Proteomes" id="UP000759131"/>
    </source>
</evidence>
<comment type="subcellular location">
    <subcellularLocation>
        <location evidence="1">Nucleus</location>
    </subcellularLocation>
</comment>
<dbReference type="Pfam" id="PF09497">
    <property type="entry name" value="Med12"/>
    <property type="match status" value="1"/>
</dbReference>
<feature type="compositionally biased region" description="Basic residues" evidence="8">
    <location>
        <begin position="2254"/>
        <end position="2268"/>
    </location>
</feature>
<dbReference type="InterPro" id="IPR019035">
    <property type="entry name" value="Mediator_Med12"/>
</dbReference>
<dbReference type="GO" id="GO:0016592">
    <property type="term" value="C:mediator complex"/>
    <property type="evidence" value="ECO:0007669"/>
    <property type="project" value="InterPro"/>
</dbReference>
<dbReference type="Proteomes" id="UP000759131">
    <property type="component" value="Unassembled WGS sequence"/>
</dbReference>
<keyword evidence="7" id="KW-0539">Nucleus</keyword>
<keyword evidence="11" id="KW-1185">Reference proteome</keyword>
<feature type="region of interest" description="Disordered" evidence="8">
    <location>
        <begin position="1867"/>
        <end position="1901"/>
    </location>
</feature>
<feature type="compositionally biased region" description="Low complexity" evidence="8">
    <location>
        <begin position="632"/>
        <end position="654"/>
    </location>
</feature>
<feature type="compositionally biased region" description="Low complexity" evidence="8">
    <location>
        <begin position="2314"/>
        <end position="2331"/>
    </location>
</feature>
<keyword evidence="5" id="KW-0010">Activator</keyword>
<feature type="compositionally biased region" description="Low complexity" evidence="8">
    <location>
        <begin position="2579"/>
        <end position="2595"/>
    </location>
</feature>
<feature type="domain" description="Mediator complex subunit Med12" evidence="9">
    <location>
        <begin position="102"/>
        <end position="163"/>
    </location>
</feature>
<evidence type="ECO:0000256" key="6">
    <source>
        <dbReference type="ARBA" id="ARBA00023163"/>
    </source>
</evidence>
<feature type="region of interest" description="Disordered" evidence="8">
    <location>
        <begin position="898"/>
        <end position="923"/>
    </location>
</feature>
<evidence type="ECO:0000313" key="10">
    <source>
        <dbReference type="EMBL" id="CAD7623561.1"/>
    </source>
</evidence>
<comment type="similarity">
    <text evidence="2">Belongs to the Mediator complex subunit 12 family.</text>
</comment>
<evidence type="ECO:0000256" key="4">
    <source>
        <dbReference type="ARBA" id="ARBA00023015"/>
    </source>
</evidence>
<evidence type="ECO:0000256" key="5">
    <source>
        <dbReference type="ARBA" id="ARBA00023159"/>
    </source>
</evidence>
<evidence type="ECO:0000256" key="8">
    <source>
        <dbReference type="SAM" id="MobiDB-lite"/>
    </source>
</evidence>
<sequence length="2614" mass="292119">MSAVVVSSWLYEKRPLKRAKLGPPDVYPQDPKQKEDELTAVNVKQGFNNNQGMTDEYGSARNANLTPNKFGSYFSALLSKKLEMNTLPETTRKKHQINAKDNILLVTSKSRSVADAWFKDLASNAKTLSQLSRKVPVFHKKEEIFGSLYEFKIPMFKAQWFIKMSAAHHLAISESNNKKSKRQLPDQSQDWTNALCKYLREQYQKLCEYYHGVTPAGTAAVGATNASAAAASATVDADEGTGGASVPKQWQYYTQLARHLYEDGLLDKYDFLCWLLDLLDKIKSPDDSVIGIVVPLVLQYIDEFTQSEQLSRKLAYQCSKKLSQLVADFSADQTPDQLSTADTNAADDSKSGGVNSVNGFPSTPNASASSSANTSATNTATNAVQSQSASEQLMSCFNELTECSHHRNVILGLSVMIQIITLDCPSALIWLNVGESSKGANSIQGSPLDYLPCEPSNLPMPSRSHNQYLRNELRKAEEEIRHRSRMSETHWSCDRWEQTPGTTVNKLLNVLDALDRQCFDKLDSNNSIDTLYSKIFSAFNTAASNNTASPTNSSPNNGSNAESVNRNVGEVMAEDEPIVRLLCEWAVTIKRTGEHRALVVAKLLEKRQNELTAEKDSEISEETDSEATANGNTPANSANNTITNANNSPTTANSGNKSCDSQLSTPIFQNLLLNFLDIQAPVYEDKIGLNSGDNKQAFSNLILLFGELIRRDVFSHDLYMCTLISRGQFSNSPNTSLLSHSASTSKPNPMEESSSLAGFVPNLSTNNDNHNHLGQLVANGIQKSTSSSSLPMFDPLSNNVNAGQTDQSTRWDLPSMDIDENLDENLDEDLDKLLQHIKAGQQNMSDQADQSTRWDLPSMDIDENLDENLDEDLDKLLQHIKAGQQNMSDQADILLPDSVGSDKEDEPNTTGLGSHATTFPMPEIPVKNATPRHLLYTMHFPLPQDETFAHDCNQRHILLYGVGKAKDEAKHVVKKITKEITKLFNRKSSMDISDGGKVKKHAIKEGFNFESAIAKFQALSTFDQHVVTTSCATAAVEMLNGVAIGSANYLPLIESIAFLFDLMEMALNVHGLIEFVIQMLKELVEVDIQLHQKCPILERTYCTSIGLYIVGVLYRYQTCLLVSHEETLAVFESLWKLVRHVNTPSDCSSAERCILFYLWDLHSSYNSLRTKSHELVGFTTMLSKIKQLSSSQVSTHSEGTTNQRLNASVMADYLKNPKLKVDAIHIRNLSDNISDRYSFVCNAIQCISMAGDIDKLNEMSVLCAELTASCSHLSSEWLSVLKALCCSSNPKSYYDLLTQVDVSDLSIHDNLAVFTSILIARRCFSLTDFILQVAVPSLLAPSSAETPEEAEPGARLTCHLLLCLFKTSETPLSSNTMTSFATSSRYSLTSPGPLVLAQTPPNPTQKPHYNIKYPCDRYLLAAAHSTLRIEMVLMVLKAILFLGNSVEKRNAESKTKTDGKGELSISDILGPIGGDEEFGDLGLPPLSGKPGVMEKAGLSEAAKFALKQICGQQWVHDRCLRGFMISPEILNKLLLDPKLSHKEAQHLLNMICHPKLITMHSLQEIDSDQKISIAKILQNLDEWSIRVSWLQLQLMYAQSSAEVNTWLENVAKATVDFFQNSSEEMAKYPQNGWQLSLFSPRSSSRQMLYKQSSRMNDSHNQKDRVWLIAPLISKLPPESHGKGRCLRGFMISPEILNKLLLDPKLSHKEAQHLLNMICHPKLITMHSLQEIDSDQKISIAKILQNLDEWSIRVSWLQLQLMYAQSSAEVNTWLENVAKATVDFFQNSSEEMAKYPQNGWQLSLFSPRSSSRQMLYKQSSRMNDSHNQKDRVWLIAPLISKLPPAVEGKILKVAANVLEAGNWMSNGANQSSQNSSYKSKTDRGFQQQKNTSNVSSSNSTPSLLSHQPFLSLVLMCLKGQDDQRESLLNSLYNQLSQAINEKLCDDLKAKHAIQEGLQLRLNLMGGMFDMIQRSSSLMNDWAVLLIQLISFTIVDPQINYDIFTTALDMLTVLMHTTLVSDSSETREESKKHYQNLIKKLKKELNIDRITPGIKMVRQLLPIVKQNCEVITCEPMGSLIDTKGNKIAGFDSIDKKQGLQVAEKQKVSPWDLLEGHKNPAPLSWTWFGAVRIERKPLRGEENHYLLGRHNHSIRKPTSYYLEPPPLPPEDAIEPTPAPAMPPIPNERMPIQHQIPHQMTHQMPPQMMPNAVPNQMMQNMNAMNAMNSMNAMNNMNSMDDGMRRDLMLEHVNPRVPTPKKVKAPRRPRRTPKNANGNSGQVTPPIRMPTNYNDQYVAPLPPPHQQPMQQNWGYGSHPQQTTAAPQPPMQSQQQFYPPPQQQQMVGPRFTDPPRPVGHSKGALKAMLSTRHPTTPSFNMQPTNAPNMALNQPMMASSVPQQTPYQTRQPVMSMRAQMRAPSQPMQVNVQQNPMYQMQTVNQPVATQNQPMHHMSVQSQGNYGGPPPNMSFQNQMPMQSMDQTVQMSGQQSGHPPPVYQHPQQQNPMMMRAQMQTQQQMVSQQSTQQFMPQRSQYQTMQAAPNVTMGQMGAMDNRPNTFNQNTNMQPMGNTGGPPHMNQWQNSGQRPQQVVSQLQRQLSGGNSQHNSITNAINYHQNQY</sequence>
<keyword evidence="6" id="KW-0804">Transcription</keyword>
<feature type="region of interest" description="Disordered" evidence="8">
    <location>
        <begin position="335"/>
        <end position="383"/>
    </location>
</feature>
<dbReference type="PANTHER" id="PTHR46007">
    <property type="entry name" value="MEDIATOR OF RNA POLYMERASE II TRANSCRIPTION SUBUNIT 12"/>
    <property type="match status" value="1"/>
</dbReference>
<feature type="compositionally biased region" description="Polar residues" evidence="8">
    <location>
        <begin position="2596"/>
        <end position="2614"/>
    </location>
</feature>
<feature type="compositionally biased region" description="Low complexity" evidence="8">
    <location>
        <begin position="1889"/>
        <end position="1901"/>
    </location>
</feature>
<gene>
    <name evidence="10" type="ORF">OSB1V03_LOCUS4016</name>
</gene>
<dbReference type="GO" id="GO:0003713">
    <property type="term" value="F:transcription coactivator activity"/>
    <property type="evidence" value="ECO:0007669"/>
    <property type="project" value="TreeGrafter"/>
</dbReference>
<reference evidence="10" key="1">
    <citation type="submission" date="2020-11" db="EMBL/GenBank/DDBJ databases">
        <authorList>
            <person name="Tran Van P."/>
        </authorList>
    </citation>
    <scope>NUCLEOTIDE SEQUENCE</scope>
</reference>
<dbReference type="GO" id="GO:0045944">
    <property type="term" value="P:positive regulation of transcription by RNA polymerase II"/>
    <property type="evidence" value="ECO:0007669"/>
    <property type="project" value="TreeGrafter"/>
</dbReference>
<dbReference type="PANTHER" id="PTHR46007:SF11">
    <property type="entry name" value="MEDIATOR OF RNA POLYMERASE II TRANSCRIPTION SUBUNIT 12"/>
    <property type="match status" value="1"/>
</dbReference>
<dbReference type="SMART" id="SM01281">
    <property type="entry name" value="Med12"/>
    <property type="match status" value="1"/>
</dbReference>
<keyword evidence="4" id="KW-0805">Transcription regulation</keyword>
<feature type="compositionally biased region" description="Low complexity" evidence="8">
    <location>
        <begin position="361"/>
        <end position="383"/>
    </location>
</feature>
<dbReference type="InterPro" id="IPR021990">
    <property type="entry name" value="Mediator_Med12_LCEWAV"/>
</dbReference>
<dbReference type="EMBL" id="OC856302">
    <property type="protein sequence ID" value="CAD7623561.1"/>
    <property type="molecule type" value="Genomic_DNA"/>
</dbReference>
<feature type="region of interest" description="Disordered" evidence="8">
    <location>
        <begin position="2247"/>
        <end position="2340"/>
    </location>
</feature>
<evidence type="ECO:0000259" key="9">
    <source>
        <dbReference type="SMART" id="SM01281"/>
    </source>
</evidence>
<feature type="compositionally biased region" description="Polar residues" evidence="8">
    <location>
        <begin position="908"/>
        <end position="917"/>
    </location>
</feature>
<evidence type="ECO:0000256" key="1">
    <source>
        <dbReference type="ARBA" id="ARBA00004123"/>
    </source>
</evidence>
<evidence type="ECO:0000256" key="2">
    <source>
        <dbReference type="ARBA" id="ARBA00010289"/>
    </source>
</evidence>
<name>A0A7R9KKM2_9ACAR</name>
<feature type="compositionally biased region" description="Low complexity" evidence="8">
    <location>
        <begin position="1868"/>
        <end position="1877"/>
    </location>
</feature>
<evidence type="ECO:0000256" key="7">
    <source>
        <dbReference type="ARBA" id="ARBA00023242"/>
    </source>
</evidence>
<feature type="region of interest" description="Disordered" evidence="8">
    <location>
        <begin position="2574"/>
        <end position="2614"/>
    </location>
</feature>
<keyword evidence="3" id="KW-0678">Repressor</keyword>
<dbReference type="OrthoDB" id="20828at2759"/>
<proteinExistence type="inferred from homology"/>
<dbReference type="Pfam" id="PF12145">
    <property type="entry name" value="Med12-LCEWAV"/>
    <property type="match status" value="2"/>
</dbReference>
<evidence type="ECO:0000256" key="3">
    <source>
        <dbReference type="ARBA" id="ARBA00022491"/>
    </source>
</evidence>
<dbReference type="EMBL" id="CAJPIZ010001727">
    <property type="protein sequence ID" value="CAG2103991.1"/>
    <property type="molecule type" value="Genomic_DNA"/>
</dbReference>
<feature type="region of interest" description="Disordered" evidence="8">
    <location>
        <begin position="610"/>
        <end position="658"/>
    </location>
</feature>